<name>A0A285UJB8_9BACL</name>
<feature type="domain" description="ABC3 transporter permease C-terminal" evidence="12">
    <location>
        <begin position="254"/>
        <end position="365"/>
    </location>
</feature>
<dbReference type="Pfam" id="PF02687">
    <property type="entry name" value="FtsX"/>
    <property type="match status" value="1"/>
</dbReference>
<evidence type="ECO:0000313" key="13">
    <source>
        <dbReference type="EMBL" id="SOC41498.1"/>
    </source>
</evidence>
<comment type="subunit">
    <text evidence="3">The complex is composed of two ATP-binding proteins (HrtA), two transmembrane proteins (HrtB) and a solute-binding protein.</text>
</comment>
<evidence type="ECO:0000256" key="3">
    <source>
        <dbReference type="ARBA" id="ARBA00011131"/>
    </source>
</evidence>
<keyword evidence="5" id="KW-0813">Transport</keyword>
<feature type="transmembrane region" description="Helical" evidence="11">
    <location>
        <begin position="252"/>
        <end position="274"/>
    </location>
</feature>
<keyword evidence="7 11" id="KW-0812">Transmembrane</keyword>
<dbReference type="OrthoDB" id="384327at2"/>
<evidence type="ECO:0000256" key="8">
    <source>
        <dbReference type="ARBA" id="ARBA00022989"/>
    </source>
</evidence>
<accession>A0A285UJB8</accession>
<evidence type="ECO:0000256" key="1">
    <source>
        <dbReference type="ARBA" id="ARBA00004651"/>
    </source>
</evidence>
<evidence type="ECO:0000259" key="12">
    <source>
        <dbReference type="Pfam" id="PF02687"/>
    </source>
</evidence>
<comment type="similarity">
    <text evidence="2">Belongs to the ABC-4 integral membrane protein family. HrtB subfamily.</text>
</comment>
<feature type="transmembrane region" description="Helical" evidence="11">
    <location>
        <begin position="294"/>
        <end position="317"/>
    </location>
</feature>
<evidence type="ECO:0000256" key="10">
    <source>
        <dbReference type="ARBA" id="ARBA00024973"/>
    </source>
</evidence>
<evidence type="ECO:0000256" key="9">
    <source>
        <dbReference type="ARBA" id="ARBA00023136"/>
    </source>
</evidence>
<gene>
    <name evidence="13" type="ORF">SAMN05877842_110109</name>
</gene>
<comment type="function">
    <text evidence="10">Part of the ABC transporter complex hrt involved in hemin import. Responsible for the translocation of the substrate across the membrane.</text>
</comment>
<keyword evidence="8 11" id="KW-1133">Transmembrane helix</keyword>
<sequence length="373" mass="39955">MFLATRELKHSKWRFAMIGMILVLISWLVFILAGLGNGLSTLSAATFKNMDAEYVAYEEGSRHSMSRSVISENLVEDLKASGDVNDAAAMGSHVAVVLKEGVEDDSEKIDVSILGVEPGSFLEPAVVAGKPLTQGDNYQVTVNSSLKDKGIEIGDTLEIEGFNETLEIIGFVEGETFNHLPSIFIDLEHWRAIHFAAPGSDMGVEAPVNAIMLQGDGIEQDKLANALDGIEVATKKEAINGIPGYKEENGTIMMMLGFLLVISAFVIGVFFYVLTLQKANQFGVMKAIGASNGFLAKAIISQITLLAIISIGIGIILTYGTAAILPAGMPFALDSTLVFSYAIILLVVSVLSSLVSVRRITKIDPLQAIGRVE</sequence>
<dbReference type="GO" id="GO:0005886">
    <property type="term" value="C:plasma membrane"/>
    <property type="evidence" value="ECO:0007669"/>
    <property type="project" value="UniProtKB-SubCell"/>
</dbReference>
<evidence type="ECO:0000256" key="7">
    <source>
        <dbReference type="ARBA" id="ARBA00022692"/>
    </source>
</evidence>
<evidence type="ECO:0000256" key="4">
    <source>
        <dbReference type="ARBA" id="ARBA00016962"/>
    </source>
</evidence>
<evidence type="ECO:0000256" key="2">
    <source>
        <dbReference type="ARBA" id="ARBA00008697"/>
    </source>
</evidence>
<evidence type="ECO:0000256" key="11">
    <source>
        <dbReference type="SAM" id="Phobius"/>
    </source>
</evidence>
<evidence type="ECO:0000256" key="5">
    <source>
        <dbReference type="ARBA" id="ARBA00022448"/>
    </source>
</evidence>
<reference evidence="14" key="1">
    <citation type="submission" date="2017-08" db="EMBL/GenBank/DDBJ databases">
        <authorList>
            <person name="Varghese N."/>
            <person name="Submissions S."/>
        </authorList>
    </citation>
    <scope>NUCLEOTIDE SEQUENCE [LARGE SCALE GENOMIC DNA]</scope>
    <source>
        <strain evidence="14">JC23</strain>
    </source>
</reference>
<organism evidence="13 14">
    <name type="scientific">Ureibacillus acetophenoni</name>
    <dbReference type="NCBI Taxonomy" id="614649"/>
    <lineage>
        <taxon>Bacteria</taxon>
        <taxon>Bacillati</taxon>
        <taxon>Bacillota</taxon>
        <taxon>Bacilli</taxon>
        <taxon>Bacillales</taxon>
        <taxon>Caryophanaceae</taxon>
        <taxon>Ureibacillus</taxon>
    </lineage>
</organism>
<keyword evidence="14" id="KW-1185">Reference proteome</keyword>
<evidence type="ECO:0000256" key="6">
    <source>
        <dbReference type="ARBA" id="ARBA00022475"/>
    </source>
</evidence>
<keyword evidence="9 11" id="KW-0472">Membrane</keyword>
<dbReference type="InterPro" id="IPR051125">
    <property type="entry name" value="ABC-4/HrtB_transporter"/>
</dbReference>
<dbReference type="PANTHER" id="PTHR43738:SF1">
    <property type="entry name" value="HEMIN TRANSPORT SYSTEM PERMEASE PROTEIN HRTB-RELATED"/>
    <property type="match status" value="1"/>
</dbReference>
<dbReference type="AlphaFoldDB" id="A0A285UJB8"/>
<evidence type="ECO:0000313" key="14">
    <source>
        <dbReference type="Proteomes" id="UP000219252"/>
    </source>
</evidence>
<dbReference type="RefSeq" id="WP_097150144.1">
    <property type="nucleotide sequence ID" value="NZ_OBQC01000010.1"/>
</dbReference>
<dbReference type="Proteomes" id="UP000219252">
    <property type="component" value="Unassembled WGS sequence"/>
</dbReference>
<proteinExistence type="inferred from homology"/>
<keyword evidence="6" id="KW-1003">Cell membrane</keyword>
<dbReference type="EMBL" id="OBQC01000010">
    <property type="protein sequence ID" value="SOC41498.1"/>
    <property type="molecule type" value="Genomic_DNA"/>
</dbReference>
<dbReference type="PANTHER" id="PTHR43738">
    <property type="entry name" value="ABC TRANSPORTER, MEMBRANE PROTEIN"/>
    <property type="match status" value="1"/>
</dbReference>
<comment type="subcellular location">
    <subcellularLocation>
        <location evidence="1">Cell membrane</location>
        <topology evidence="1">Multi-pass membrane protein</topology>
    </subcellularLocation>
</comment>
<dbReference type="InterPro" id="IPR003838">
    <property type="entry name" value="ABC3_permease_C"/>
</dbReference>
<protein>
    <recommendedName>
        <fullName evidence="4">Putative hemin transport system permease protein HrtB</fullName>
    </recommendedName>
</protein>
<feature type="transmembrane region" description="Helical" evidence="11">
    <location>
        <begin position="337"/>
        <end position="357"/>
    </location>
</feature>